<feature type="compositionally biased region" description="Polar residues" evidence="1">
    <location>
        <begin position="601"/>
        <end position="610"/>
    </location>
</feature>
<feature type="transmembrane region" description="Helical" evidence="2">
    <location>
        <begin position="377"/>
        <end position="396"/>
    </location>
</feature>
<keyword evidence="2" id="KW-0812">Transmembrane</keyword>
<feature type="transmembrane region" description="Helical" evidence="2">
    <location>
        <begin position="212"/>
        <end position="231"/>
    </location>
</feature>
<feature type="transmembrane region" description="Helical" evidence="2">
    <location>
        <begin position="469"/>
        <end position="489"/>
    </location>
</feature>
<dbReference type="EMBL" id="JAZGQO010000015">
    <property type="protein sequence ID" value="KAK6168903.1"/>
    <property type="molecule type" value="Genomic_DNA"/>
</dbReference>
<feature type="transmembrane region" description="Helical" evidence="2">
    <location>
        <begin position="243"/>
        <end position="262"/>
    </location>
</feature>
<dbReference type="InterPro" id="IPR036259">
    <property type="entry name" value="MFS_trans_sf"/>
</dbReference>
<dbReference type="Proteomes" id="UP001347796">
    <property type="component" value="Unassembled WGS sequence"/>
</dbReference>
<dbReference type="Pfam" id="PF07690">
    <property type="entry name" value="MFS_1"/>
    <property type="match status" value="1"/>
</dbReference>
<proteinExistence type="predicted"/>
<feature type="compositionally biased region" description="Polar residues" evidence="1">
    <location>
        <begin position="28"/>
        <end position="47"/>
    </location>
</feature>
<feature type="transmembrane region" description="Helical" evidence="2">
    <location>
        <begin position="85"/>
        <end position="107"/>
    </location>
</feature>
<dbReference type="AlphaFoldDB" id="A0AAN8J130"/>
<feature type="transmembrane region" description="Helical" evidence="2">
    <location>
        <begin position="127"/>
        <end position="147"/>
    </location>
</feature>
<feature type="transmembrane region" description="Helical" evidence="2">
    <location>
        <begin position="347"/>
        <end position="365"/>
    </location>
</feature>
<keyword evidence="2" id="KW-0472">Membrane</keyword>
<dbReference type="GO" id="GO:0022857">
    <property type="term" value="F:transmembrane transporter activity"/>
    <property type="evidence" value="ECO:0007669"/>
    <property type="project" value="InterPro"/>
</dbReference>
<feature type="transmembrane region" description="Helical" evidence="2">
    <location>
        <begin position="308"/>
        <end position="327"/>
    </location>
</feature>
<protein>
    <submittedName>
        <fullName evidence="3">Uncharacterized protein</fullName>
    </submittedName>
</protein>
<feature type="compositionally biased region" description="Basic and acidic residues" evidence="1">
    <location>
        <begin position="633"/>
        <end position="657"/>
    </location>
</feature>
<organism evidence="3 4">
    <name type="scientific">Patella caerulea</name>
    <name type="common">Rayed Mediterranean limpet</name>
    <dbReference type="NCBI Taxonomy" id="87958"/>
    <lineage>
        <taxon>Eukaryota</taxon>
        <taxon>Metazoa</taxon>
        <taxon>Spiralia</taxon>
        <taxon>Lophotrochozoa</taxon>
        <taxon>Mollusca</taxon>
        <taxon>Gastropoda</taxon>
        <taxon>Patellogastropoda</taxon>
        <taxon>Patelloidea</taxon>
        <taxon>Patellidae</taxon>
        <taxon>Patella</taxon>
    </lineage>
</organism>
<feature type="transmembrane region" description="Helical" evidence="2">
    <location>
        <begin position="154"/>
        <end position="173"/>
    </location>
</feature>
<dbReference type="PANTHER" id="PTHR11360:SF251">
    <property type="entry name" value="MAJOR FACILITATOR SUPERFAMILY (MFS) PROFILE DOMAIN-CONTAINING PROTEIN"/>
    <property type="match status" value="1"/>
</dbReference>
<evidence type="ECO:0000256" key="1">
    <source>
        <dbReference type="SAM" id="MobiDB-lite"/>
    </source>
</evidence>
<dbReference type="Gene3D" id="1.20.1250.20">
    <property type="entry name" value="MFS general substrate transporter like domains"/>
    <property type="match status" value="1"/>
</dbReference>
<accession>A0AAN8J130</accession>
<dbReference type="InterPro" id="IPR011701">
    <property type="entry name" value="MFS"/>
</dbReference>
<feature type="region of interest" description="Disordered" evidence="1">
    <location>
        <begin position="18"/>
        <end position="67"/>
    </location>
</feature>
<feature type="compositionally biased region" description="Low complexity" evidence="1">
    <location>
        <begin position="611"/>
        <end position="632"/>
    </location>
</feature>
<dbReference type="PANTHER" id="PTHR11360">
    <property type="entry name" value="MONOCARBOXYLATE TRANSPORTER"/>
    <property type="match status" value="1"/>
</dbReference>
<feature type="region of interest" description="Disordered" evidence="1">
    <location>
        <begin position="601"/>
        <end position="660"/>
    </location>
</feature>
<feature type="transmembrane region" description="Helical" evidence="2">
    <location>
        <begin position="436"/>
        <end position="457"/>
    </location>
</feature>
<name>A0AAN8J130_PATCE</name>
<reference evidence="3 4" key="1">
    <citation type="submission" date="2024-01" db="EMBL/GenBank/DDBJ databases">
        <title>The genome of the rayed Mediterranean limpet Patella caerulea (Linnaeus, 1758).</title>
        <authorList>
            <person name="Anh-Thu Weber A."/>
            <person name="Halstead-Nussloch G."/>
        </authorList>
    </citation>
    <scope>NUCLEOTIDE SEQUENCE [LARGE SCALE GENOMIC DNA]</scope>
    <source>
        <strain evidence="3">AATW-2023a</strain>
        <tissue evidence="3">Whole specimen</tissue>
    </source>
</reference>
<feature type="transmembrane region" description="Helical" evidence="2">
    <location>
        <begin position="402"/>
        <end position="424"/>
    </location>
</feature>
<evidence type="ECO:0000313" key="4">
    <source>
        <dbReference type="Proteomes" id="UP001347796"/>
    </source>
</evidence>
<sequence>MPASPGCEEVTQVICEKHPLYRHESDESGQSGRSGDSNKSSGNSQMSRDAGLSSRLQKKDGNNMQHKGAGGTRIDFGEYYPDGGWGWVVVIAATLVHILCNGFHFSYGSLYLEIRHTYKTDEIDTAWLGSLGIGISLFISPFVTIICRRKSPRLYAVIGGLICALGCLFLAFSTQPEQLFISHCVVMSLGSGITLSTANIMVGRYFRRRRELAEMILVSGTGIGTAVMSVLFRKLIGAIKWMYALQSVAGLLVLTIIAGALYRSASLYHPRRKVILHLKNQKKNRRDREAEKPPYLDFSALKMRSLQALLAICGIVAIGIHVPFITLMRTASENKNIDGDHLLLLNVYLGVGFVIGCCALGYIIIKNSNDCSISRRHLCQTSAILCGVFTLLFIMAQDHNAHSLYAWAYGICCGSYYLTLKMYAYELVRHKLMERAWSFVCAVQCFPFLFGAPVATYLKDAHLNDVGGYIFAGVAMIVGGLLFYTMPYFERHPSNQEILQKQNSSCSAHMSEAAALLDLELSEALTSKPLNNLQCIMSHSKLKPNCKDGNKIQLQCYIQHKEREKPKQLVLSKIAEERDGTRINEITHNNKMADCVTNKNEFSESATDGPSDSTFSNNTDKSSSKDSNSVKTNDSKKSKKNDVRIDLFDPPSQEKESTATVSYDSDLYINLCEAQV</sequence>
<evidence type="ECO:0000313" key="3">
    <source>
        <dbReference type="EMBL" id="KAK6168903.1"/>
    </source>
</evidence>
<dbReference type="SUPFAM" id="SSF103473">
    <property type="entry name" value="MFS general substrate transporter"/>
    <property type="match status" value="1"/>
</dbReference>
<keyword evidence="2" id="KW-1133">Transmembrane helix</keyword>
<comment type="caution">
    <text evidence="3">The sequence shown here is derived from an EMBL/GenBank/DDBJ whole genome shotgun (WGS) entry which is preliminary data.</text>
</comment>
<feature type="transmembrane region" description="Helical" evidence="2">
    <location>
        <begin position="179"/>
        <end position="200"/>
    </location>
</feature>
<gene>
    <name evidence="3" type="ORF">SNE40_020063</name>
</gene>
<dbReference type="InterPro" id="IPR050327">
    <property type="entry name" value="Proton-linked_MCT"/>
</dbReference>
<evidence type="ECO:0000256" key="2">
    <source>
        <dbReference type="SAM" id="Phobius"/>
    </source>
</evidence>
<keyword evidence="4" id="KW-1185">Reference proteome</keyword>